<dbReference type="PANTHER" id="PTHR13373">
    <property type="entry name" value="FROUNT PROTEIN-RELATED"/>
    <property type="match status" value="1"/>
</dbReference>
<keyword evidence="6 9" id="KW-0811">Translocation</keyword>
<dbReference type="Pfam" id="PF07575">
    <property type="entry name" value="Nucleopor_Nup85"/>
    <property type="match status" value="1"/>
</dbReference>
<protein>
    <recommendedName>
        <fullName evidence="9">Nuclear pore complex protein Nup85</fullName>
    </recommendedName>
</protein>
<dbReference type="InterPro" id="IPR011502">
    <property type="entry name" value="Nucleoporin_Nup85"/>
</dbReference>
<keyword evidence="3 9" id="KW-0813">Transport</keyword>
<evidence type="ECO:0000256" key="7">
    <source>
        <dbReference type="ARBA" id="ARBA00023132"/>
    </source>
</evidence>
<accession>A0AAV0UNH4</accession>
<keyword evidence="4 9" id="KW-0509">mRNA transport</keyword>
<keyword evidence="7 9" id="KW-0906">Nuclear pore complex</keyword>
<evidence type="ECO:0000256" key="2">
    <source>
        <dbReference type="ARBA" id="ARBA00005573"/>
    </source>
</evidence>
<dbReference type="GO" id="GO:0031080">
    <property type="term" value="C:nuclear pore outer ring"/>
    <property type="evidence" value="ECO:0007669"/>
    <property type="project" value="TreeGrafter"/>
</dbReference>
<keyword evidence="9" id="KW-0472">Membrane</keyword>
<evidence type="ECO:0000313" key="11">
    <source>
        <dbReference type="Proteomes" id="UP001159659"/>
    </source>
</evidence>
<evidence type="ECO:0000256" key="6">
    <source>
        <dbReference type="ARBA" id="ARBA00023010"/>
    </source>
</evidence>
<evidence type="ECO:0000256" key="5">
    <source>
        <dbReference type="ARBA" id="ARBA00022927"/>
    </source>
</evidence>
<reference evidence="10" key="1">
    <citation type="submission" date="2022-12" db="EMBL/GenBank/DDBJ databases">
        <authorList>
            <person name="Webb A."/>
        </authorList>
    </citation>
    <scope>NUCLEOTIDE SEQUENCE</scope>
    <source>
        <strain evidence="10">Pf2</strain>
    </source>
</reference>
<dbReference type="GO" id="GO:0006406">
    <property type="term" value="P:mRNA export from nucleus"/>
    <property type="evidence" value="ECO:0007669"/>
    <property type="project" value="TreeGrafter"/>
</dbReference>
<comment type="function">
    <text evidence="9">Functions as a component of the nuclear pore complex (NPC).</text>
</comment>
<dbReference type="EMBL" id="CANTFK010000983">
    <property type="protein sequence ID" value="CAI5737325.1"/>
    <property type="molecule type" value="Genomic_DNA"/>
</dbReference>
<gene>
    <name evidence="10" type="ORF">PFR002_LOCUS8336</name>
</gene>
<dbReference type="GO" id="GO:0031965">
    <property type="term" value="C:nuclear membrane"/>
    <property type="evidence" value="ECO:0007669"/>
    <property type="project" value="UniProtKB-UniRule"/>
</dbReference>
<dbReference type="PANTHER" id="PTHR13373:SF21">
    <property type="entry name" value="NUCLEAR PORE COMPLEX PROTEIN NUP85"/>
    <property type="match status" value="1"/>
</dbReference>
<dbReference type="GO" id="GO:0045893">
    <property type="term" value="P:positive regulation of DNA-templated transcription"/>
    <property type="evidence" value="ECO:0007669"/>
    <property type="project" value="TreeGrafter"/>
</dbReference>
<organism evidence="10 11">
    <name type="scientific">Peronospora farinosa</name>
    <dbReference type="NCBI Taxonomy" id="134698"/>
    <lineage>
        <taxon>Eukaryota</taxon>
        <taxon>Sar</taxon>
        <taxon>Stramenopiles</taxon>
        <taxon>Oomycota</taxon>
        <taxon>Peronosporomycetes</taxon>
        <taxon>Peronosporales</taxon>
        <taxon>Peronosporaceae</taxon>
        <taxon>Peronospora</taxon>
    </lineage>
</organism>
<evidence type="ECO:0000256" key="4">
    <source>
        <dbReference type="ARBA" id="ARBA00022816"/>
    </source>
</evidence>
<evidence type="ECO:0000313" key="10">
    <source>
        <dbReference type="EMBL" id="CAI5737325.1"/>
    </source>
</evidence>
<proteinExistence type="inferred from homology"/>
<evidence type="ECO:0000256" key="8">
    <source>
        <dbReference type="ARBA" id="ARBA00023242"/>
    </source>
</evidence>
<comment type="similarity">
    <text evidence="2 9">Belongs to the nucleoporin Nup85 family.</text>
</comment>
<dbReference type="Proteomes" id="UP001159659">
    <property type="component" value="Unassembled WGS sequence"/>
</dbReference>
<comment type="subcellular location">
    <subcellularLocation>
        <location evidence="1 9">Nucleus</location>
        <location evidence="1 9">Nuclear pore complex</location>
    </subcellularLocation>
</comment>
<evidence type="ECO:0000256" key="9">
    <source>
        <dbReference type="RuleBase" id="RU365073"/>
    </source>
</evidence>
<dbReference type="GO" id="GO:0006606">
    <property type="term" value="P:protein import into nucleus"/>
    <property type="evidence" value="ECO:0007669"/>
    <property type="project" value="TreeGrafter"/>
</dbReference>
<comment type="subunit">
    <text evidence="9">Component of the nuclear pore complex (NPC).</text>
</comment>
<keyword evidence="5 9" id="KW-0653">Protein transport</keyword>
<dbReference type="GO" id="GO:0017056">
    <property type="term" value="F:structural constituent of nuclear pore"/>
    <property type="evidence" value="ECO:0007669"/>
    <property type="project" value="TreeGrafter"/>
</dbReference>
<evidence type="ECO:0000256" key="1">
    <source>
        <dbReference type="ARBA" id="ARBA00004567"/>
    </source>
</evidence>
<evidence type="ECO:0000256" key="3">
    <source>
        <dbReference type="ARBA" id="ARBA00022448"/>
    </source>
</evidence>
<name>A0AAV0UNH4_9STRA</name>
<sequence length="709" mass="80598">MASKPGAFEILCATQQLPVVEKELVFSKQSSQKAAAHSTAGAAWGKSARKWTTISSSAREFGDVMPRELRTLVATSFDVFTCTQTQEFNAIVGDAVRVSHEYRDALKTCIFTLEDRLEMQNEEEEEDEAVEDDKELLDLMNVSLAIWHLCELFLLRQGARGADRMLAYDLARWIQEHYCSELLEKLERESTRLKKEPKPEQETAFWTTIQSLVMTGNGPSAWSLLASHSSYKSLFSRDTMSMTGASTKAVFQAVQKLLLTMPGRMNVGVDQDGPEEWKNWNNACQCLLNTEGYIKANDGLKTLLQIMVAEEDVLKNHATTWYELMMARLFLDEPKTIANRYQFLMTNCFEAYNDDETRMGNFDCIILAIMKSDIQSALQDIIALGLSWMAAHLADLLQKSNVIVADEVVPQAECSLLERFLLEYAMEIGASSGMWQFAVRYYEYCPRFGAIAIRSALEREPLQTDCKTERLLAYCHGKQLLAHTFRHITIQRAQECKAKKAYASALQWLLRSNCLDDVDALCDEILNECNDKDSLTPLHEAVQFLEAHPELARPQKLAWLVRYREFRLVLDDRESLQALLRSVGSLMSDSKKEQASLERKLRFVSMEAAKWLGWLVSSTEAPKVLRSEVLEQAKRLLEESPTTFESRHLYSLMEYLQQLDRSFDRQEFYELDSNKQLKKGVESLISRNLAEAMLQEATASGCGAGTASR</sequence>
<dbReference type="AlphaFoldDB" id="A0AAV0UNH4"/>
<keyword evidence="8 9" id="KW-0539">Nucleus</keyword>
<comment type="caution">
    <text evidence="10">The sequence shown here is derived from an EMBL/GenBank/DDBJ whole genome shotgun (WGS) entry which is preliminary data.</text>
</comment>